<dbReference type="Gramene" id="ESR43455">
    <property type="protein sequence ID" value="ESR43455"/>
    <property type="gene ID" value="CICLE_v10013404mg"/>
</dbReference>
<dbReference type="PANTHER" id="PTHR31170">
    <property type="entry name" value="BNAC04G53230D PROTEIN"/>
    <property type="match status" value="1"/>
</dbReference>
<keyword evidence="2" id="KW-1185">Reference proteome</keyword>
<sequence>MNNSITIVAIEERKELIIDVGENLEPRAKRCTYRVPTDLRQINEEAYPPRVISIGPLQHGKDELADKEKKKIRYKREYCKRITPEKWQQVIKFIEENEKKFRNSYEENSTLEKLEFITMILYDVVFIVELFLKKYRNESTGKGYPSFIFLSSLFLSQGKSDDEISVEVAIEVKHLTDLGRYFVTIKYLDPESRECIRDLPCAVKLQESGVKFNGTEGECILDVRFVKKKLRIPFLKFDELQIPRIECHYPDKTLVPNYSDLMDIPIDTEEDVNLLVEAGITSNNMGERARITKIHYDSPWNHGKANLKRVHFTNLWRGTGTVAAIMLILLTLTQTILLRTAQFASPIAHNFGLESQHKAKSASLAQFRNILGNSST</sequence>
<organism evidence="1 2">
    <name type="scientific">Citrus clementina</name>
    <name type="common">Clementine</name>
    <name type="synonym">Citrus deliciosa x Citrus sinensis</name>
    <dbReference type="NCBI Taxonomy" id="85681"/>
    <lineage>
        <taxon>Eukaryota</taxon>
        <taxon>Viridiplantae</taxon>
        <taxon>Streptophyta</taxon>
        <taxon>Embryophyta</taxon>
        <taxon>Tracheophyta</taxon>
        <taxon>Spermatophyta</taxon>
        <taxon>Magnoliopsida</taxon>
        <taxon>eudicotyledons</taxon>
        <taxon>Gunneridae</taxon>
        <taxon>Pentapetalae</taxon>
        <taxon>rosids</taxon>
        <taxon>malvids</taxon>
        <taxon>Sapindales</taxon>
        <taxon>Rutaceae</taxon>
        <taxon>Aurantioideae</taxon>
        <taxon>Citrus</taxon>
    </lineage>
</organism>
<dbReference type="Proteomes" id="UP000030687">
    <property type="component" value="Unassembled WGS sequence"/>
</dbReference>
<protein>
    <submittedName>
        <fullName evidence="1">Uncharacterized protein</fullName>
    </submittedName>
</protein>
<dbReference type="STRING" id="85681.V4SWN3"/>
<dbReference type="InterPro" id="IPR004158">
    <property type="entry name" value="DUF247_pln"/>
</dbReference>
<evidence type="ECO:0000313" key="2">
    <source>
        <dbReference type="Proteomes" id="UP000030687"/>
    </source>
</evidence>
<gene>
    <name evidence="1" type="ORF">CICLE_v10013404mg</name>
</gene>
<dbReference type="eggNOG" id="ENOG502RX9W">
    <property type="taxonomic scope" value="Eukaryota"/>
</dbReference>
<accession>V4SWN3</accession>
<dbReference type="KEGG" id="cic:CICLE_v10013404mg"/>
<dbReference type="PANTHER" id="PTHR31170:SF9">
    <property type="entry name" value="PROTEIN, PUTATIVE (DUF247)-RELATED"/>
    <property type="match status" value="1"/>
</dbReference>
<dbReference type="Pfam" id="PF03140">
    <property type="entry name" value="DUF247"/>
    <property type="match status" value="2"/>
</dbReference>
<name>V4SWN3_CITCL</name>
<dbReference type="FunCoup" id="V4SWN3">
    <property type="interactions" value="20"/>
</dbReference>
<proteinExistence type="predicted"/>
<dbReference type="EMBL" id="KI536861">
    <property type="protein sequence ID" value="ESR43455.1"/>
    <property type="molecule type" value="Genomic_DNA"/>
</dbReference>
<dbReference type="InParanoid" id="V4SWN3"/>
<dbReference type="AlphaFoldDB" id="V4SWN3"/>
<reference evidence="1 2" key="1">
    <citation type="submission" date="2013-10" db="EMBL/GenBank/DDBJ databases">
        <authorList>
            <consortium name="International Citrus Genome Consortium"/>
            <person name="Jenkins J."/>
            <person name="Schmutz J."/>
            <person name="Prochnik S."/>
            <person name="Rokhsar D."/>
            <person name="Gmitter F."/>
            <person name="Ollitrault P."/>
            <person name="Machado M."/>
            <person name="Talon M."/>
            <person name="Wincker P."/>
            <person name="Jaillon O."/>
            <person name="Morgante M."/>
        </authorList>
    </citation>
    <scope>NUCLEOTIDE SEQUENCE</scope>
    <source>
        <strain evidence="2">cv. Clemenules</strain>
    </source>
</reference>
<evidence type="ECO:0000313" key="1">
    <source>
        <dbReference type="EMBL" id="ESR43455.1"/>
    </source>
</evidence>